<feature type="compositionally biased region" description="Low complexity" evidence="1">
    <location>
        <begin position="119"/>
        <end position="160"/>
    </location>
</feature>
<feature type="compositionally biased region" description="Basic and acidic residues" evidence="1">
    <location>
        <begin position="1008"/>
        <end position="1052"/>
    </location>
</feature>
<feature type="transmembrane region" description="Helical" evidence="2">
    <location>
        <begin position="163"/>
        <end position="186"/>
    </location>
</feature>
<feature type="compositionally biased region" description="Polar residues" evidence="1">
    <location>
        <begin position="61"/>
        <end position="82"/>
    </location>
</feature>
<feature type="compositionally biased region" description="Polar residues" evidence="1">
    <location>
        <begin position="785"/>
        <end position="832"/>
    </location>
</feature>
<feature type="region of interest" description="Disordered" evidence="1">
    <location>
        <begin position="1244"/>
        <end position="1278"/>
    </location>
</feature>
<evidence type="ECO:0000256" key="1">
    <source>
        <dbReference type="SAM" id="MobiDB-lite"/>
    </source>
</evidence>
<feature type="compositionally biased region" description="Polar residues" evidence="1">
    <location>
        <begin position="353"/>
        <end position="376"/>
    </location>
</feature>
<feature type="region of interest" description="Disordered" evidence="1">
    <location>
        <begin position="61"/>
        <end position="160"/>
    </location>
</feature>
<keyword evidence="2" id="KW-0472">Membrane</keyword>
<reference evidence="3" key="1">
    <citation type="submission" date="2013-07" db="EMBL/GenBank/DDBJ databases">
        <title>The Genome Sequence of Cryptococcus bestiolae CBS10118.</title>
        <authorList>
            <consortium name="The Broad Institute Genome Sequencing Platform"/>
            <person name="Cuomo C."/>
            <person name="Litvintseva A."/>
            <person name="Chen Y."/>
            <person name="Heitman J."/>
            <person name="Sun S."/>
            <person name="Springer D."/>
            <person name="Dromer F."/>
            <person name="Young S.K."/>
            <person name="Zeng Q."/>
            <person name="Gargeya S."/>
            <person name="Fitzgerald M."/>
            <person name="Abouelleil A."/>
            <person name="Alvarado L."/>
            <person name="Berlin A.M."/>
            <person name="Chapman S.B."/>
            <person name="Dewar J."/>
            <person name="Goldberg J."/>
            <person name="Griggs A."/>
            <person name="Gujja S."/>
            <person name="Hansen M."/>
            <person name="Howarth C."/>
            <person name="Imamovic A."/>
            <person name="Larimer J."/>
            <person name="McCowan C."/>
            <person name="Murphy C."/>
            <person name="Pearson M."/>
            <person name="Priest M."/>
            <person name="Roberts A."/>
            <person name="Saif S."/>
            <person name="Shea T."/>
            <person name="Sykes S."/>
            <person name="Wortman J."/>
            <person name="Nusbaum C."/>
            <person name="Birren B."/>
        </authorList>
    </citation>
    <scope>NUCLEOTIDE SEQUENCE [LARGE SCALE GENOMIC DNA]</scope>
    <source>
        <strain evidence="3">CBS 10118</strain>
    </source>
</reference>
<feature type="region of interest" description="Disordered" evidence="1">
    <location>
        <begin position="755"/>
        <end position="863"/>
    </location>
</feature>
<evidence type="ECO:0000313" key="3">
    <source>
        <dbReference type="EMBL" id="OCF30055.1"/>
    </source>
</evidence>
<evidence type="ECO:0000313" key="4">
    <source>
        <dbReference type="EMBL" id="WVW80888.1"/>
    </source>
</evidence>
<dbReference type="STRING" id="1296100.A0A1B9GGH2"/>
<evidence type="ECO:0000256" key="2">
    <source>
        <dbReference type="SAM" id="Phobius"/>
    </source>
</evidence>
<feature type="region of interest" description="Disordered" evidence="1">
    <location>
        <begin position="1071"/>
        <end position="1196"/>
    </location>
</feature>
<dbReference type="OrthoDB" id="2576153at2759"/>
<feature type="compositionally biased region" description="Gly residues" evidence="1">
    <location>
        <begin position="235"/>
        <end position="246"/>
    </location>
</feature>
<feature type="compositionally biased region" description="Acidic residues" evidence="1">
    <location>
        <begin position="1319"/>
        <end position="1333"/>
    </location>
</feature>
<feature type="compositionally biased region" description="Low complexity" evidence="1">
    <location>
        <begin position="765"/>
        <end position="776"/>
    </location>
</feature>
<accession>A0A1B9GGH2</accession>
<organism evidence="3">
    <name type="scientific">Kwoniella bestiolae CBS 10118</name>
    <dbReference type="NCBI Taxonomy" id="1296100"/>
    <lineage>
        <taxon>Eukaryota</taxon>
        <taxon>Fungi</taxon>
        <taxon>Dikarya</taxon>
        <taxon>Basidiomycota</taxon>
        <taxon>Agaricomycotina</taxon>
        <taxon>Tremellomycetes</taxon>
        <taxon>Tremellales</taxon>
        <taxon>Cryptococcaceae</taxon>
        <taxon>Kwoniella</taxon>
    </lineage>
</organism>
<reference evidence="4" key="4">
    <citation type="submission" date="2024-02" db="EMBL/GenBank/DDBJ databases">
        <title>Comparative genomics of Cryptococcus and Kwoniella reveals pathogenesis evolution and contrasting modes of karyotype evolution via chromosome fusion or intercentromeric recombination.</title>
        <authorList>
            <person name="Coelho M.A."/>
            <person name="David-Palma M."/>
            <person name="Shea T."/>
            <person name="Bowers K."/>
            <person name="McGinley-Smith S."/>
            <person name="Mohammad A.W."/>
            <person name="Gnirke A."/>
            <person name="Yurkov A.M."/>
            <person name="Nowrousian M."/>
            <person name="Sun S."/>
            <person name="Cuomo C.A."/>
            <person name="Heitman J."/>
        </authorList>
    </citation>
    <scope>NUCLEOTIDE SEQUENCE</scope>
    <source>
        <strain evidence="4">CBS 10118</strain>
    </source>
</reference>
<feature type="compositionally biased region" description="Basic and acidic residues" evidence="1">
    <location>
        <begin position="218"/>
        <end position="227"/>
    </location>
</feature>
<feature type="region of interest" description="Disordered" evidence="1">
    <location>
        <begin position="987"/>
        <end position="1059"/>
    </location>
</feature>
<keyword evidence="5" id="KW-1185">Reference proteome</keyword>
<feature type="compositionally biased region" description="Polar residues" evidence="1">
    <location>
        <begin position="91"/>
        <end position="118"/>
    </location>
</feature>
<sequence>MCESIPSVTLWGTTQLTTLITTSTVLTTQVAQSTRLATNQITTREVITSLVPQQTLYYPCSDSESGGATAPRPSQSRIVTSQNEEEGSVSVDPNATGQFTGSLPTQTRRLSFTSPPVRSTSIPWTSISPIPSTSSSVSTSSMGAGGDTDSSQSNSTTTKSSNAGAIAGAVVGGIFGLILLIVLLMCCQKRRARRRRIGSAGDEDWNDHSGKQGGGNDYWERRFREMESANSSRGNGLGLNGMGGGEGRGEEEKGDWDSQTSRKLRLTLDLGSKDLPSRPPSRLSMISSFFGVRMTPTPNIMASPYHRQHTRTGSTPTLRSTFGNQKRRPSTKGSAGATAGRFSFNPFRRHQPKQSSYGSDQFLSQTHFPQQGTNTAHVRGSSHGRSLSSPWIQEDSRSSKSTTTGTGGGRSAGYSNSNKSPGFGTRPSLEDGYGNVNRSGSKSTHNTAHTQDERHSQSTFGKKMSSFDQPAPIKEENNNFQYGHVNSGGNANMGNGNVNNNNNNSWNHQPSEVSSNTVQPPPQAITINTQNTNTNANTNTSGLPAVREGRVIESPTEEEIEERRNMEWIRHSTLLSEQGEGEETLDHTDEEKLKELKSQLGIDDLDGLGLPDISIFKNLDNPNYINPPKPYLGFGQFNPSIGNTPPQLGAIGTYTSSNSHLSGISTIPSLPPATTRGGYSSGISSVGSSSFIPFVPPPRGPTNSHLSTISSTDSNTLPFIPPIRGGHGSVSGLSITPSTVLPRGYLSGLSSAHSFTNRTLRPKSPDSVSIPSDIIINNGPGGGLQRNNSQSTVSSYSTHPVSPYSTQPSFGVSRPNSQFSDVPTNNRNTRTLTVYRPERGSNPNTNGYPPVSRRSSSIKLKRTPSGRVISSIVVRDSSLLPPMPMGMGNMPNRKSAFQVADEDQDMIDIPAVPLTQLPVLPIPEKIPSPPPTSFLIPENINRRSLKRQRESKGKHVPTIRLSQRALTPSLWIDEELLARFAASQNDEEGSYVTFDDGSTVKPTPVSEKNNHLRDLETKSRDRDSAVKKNKDDEDAKAEKAKYDQLDTEERPLISRFSNSTVQTISRNNSLASTSTASNNGTTSTCTVERSSTVISSKSQNGSVSRLNSSSDLNVMGSTNLSTNQDQSQDDRPITPSRPINITEPAKSDSYLLDPTSLTPRPKRKQSFQSQKSKTKGKGKGKEREIHILSPHTPPNKLPLFSPPFPKPPTPPLPFSEWVQGSNLASSSSSALGGGKDFRFSIKQRRKNQQNGSHVGSEIGAGQGQFQMDDEGGNGKSVVTPQLPFLTLGSLSTNSSVTDLNLNGNGNEDWKKDRKKSAYEDADEGENEFIVDRI</sequence>
<keyword evidence="2" id="KW-0812">Transmembrane</keyword>
<protein>
    <submittedName>
        <fullName evidence="3">Uncharacterized protein</fullName>
    </submittedName>
</protein>
<dbReference type="VEuPathDB" id="FungiDB:I302_01574"/>
<feature type="compositionally biased region" description="Polar residues" evidence="1">
    <location>
        <begin position="508"/>
        <end position="518"/>
    </location>
</feature>
<feature type="compositionally biased region" description="Low complexity" evidence="1">
    <location>
        <begin position="487"/>
        <end position="507"/>
    </location>
</feature>
<feature type="region of interest" description="Disordered" evidence="1">
    <location>
        <begin position="1298"/>
        <end position="1333"/>
    </location>
</feature>
<feature type="region of interest" description="Disordered" evidence="1">
    <location>
        <begin position="196"/>
        <end position="261"/>
    </location>
</feature>
<evidence type="ECO:0000313" key="5">
    <source>
        <dbReference type="Proteomes" id="UP000092730"/>
    </source>
</evidence>
<feature type="compositionally biased region" description="Polar residues" evidence="1">
    <location>
        <begin position="436"/>
        <end position="449"/>
    </location>
</feature>
<keyword evidence="2" id="KW-1133">Transmembrane helix</keyword>
<gene>
    <name evidence="3" type="ORF">I302_01574</name>
    <name evidence="4" type="ORF">I302_102879</name>
</gene>
<feature type="compositionally biased region" description="Polar residues" evidence="1">
    <location>
        <begin position="311"/>
        <end position="324"/>
    </location>
</feature>
<dbReference type="EMBL" id="KI894018">
    <property type="protein sequence ID" value="OCF30055.1"/>
    <property type="molecule type" value="Genomic_DNA"/>
</dbReference>
<dbReference type="RefSeq" id="XP_019051125.1">
    <property type="nucleotide sequence ID" value="XM_019188247.1"/>
</dbReference>
<feature type="compositionally biased region" description="Low complexity" evidence="1">
    <location>
        <begin position="1071"/>
        <end position="1086"/>
    </location>
</feature>
<feature type="compositionally biased region" description="Polar residues" evidence="1">
    <location>
        <begin position="841"/>
        <end position="858"/>
    </location>
</feature>
<name>A0A1B9GGH2_9TREE</name>
<dbReference type="Proteomes" id="UP000092730">
    <property type="component" value="Chromosome 1"/>
</dbReference>
<dbReference type="GeneID" id="30205973"/>
<feature type="region of interest" description="Disordered" evidence="1">
    <location>
        <begin position="300"/>
        <end position="559"/>
    </location>
</feature>
<reference evidence="4" key="2">
    <citation type="submission" date="2013-07" db="EMBL/GenBank/DDBJ databases">
        <authorList>
            <consortium name="The Broad Institute Genome Sequencing Platform"/>
            <person name="Cuomo C."/>
            <person name="Litvintseva A."/>
            <person name="Chen Y."/>
            <person name="Heitman J."/>
            <person name="Sun S."/>
            <person name="Springer D."/>
            <person name="Dromer F."/>
            <person name="Young S.K."/>
            <person name="Zeng Q."/>
            <person name="Gargeya S."/>
            <person name="Fitzgerald M."/>
            <person name="Abouelleil A."/>
            <person name="Alvarado L."/>
            <person name="Berlin A.M."/>
            <person name="Chapman S.B."/>
            <person name="Dewar J."/>
            <person name="Goldberg J."/>
            <person name="Griggs A."/>
            <person name="Gujja S."/>
            <person name="Hansen M."/>
            <person name="Howarth C."/>
            <person name="Imamovic A."/>
            <person name="Larimer J."/>
            <person name="McCowan C."/>
            <person name="Murphy C."/>
            <person name="Pearson M."/>
            <person name="Priest M."/>
            <person name="Roberts A."/>
            <person name="Saif S."/>
            <person name="Shea T."/>
            <person name="Sykes S."/>
            <person name="Wortman J."/>
            <person name="Nusbaum C."/>
            <person name="Birren B."/>
        </authorList>
    </citation>
    <scope>NUCLEOTIDE SEQUENCE</scope>
    <source>
        <strain evidence="4">CBS 10118</strain>
    </source>
</reference>
<feature type="compositionally biased region" description="Basic and acidic residues" evidence="1">
    <location>
        <begin position="1307"/>
        <end position="1318"/>
    </location>
</feature>
<reference evidence="3" key="3">
    <citation type="submission" date="2014-01" db="EMBL/GenBank/DDBJ databases">
        <title>Evolution of pathogenesis and genome organization in the Tremellales.</title>
        <authorList>
            <person name="Cuomo C."/>
            <person name="Litvintseva A."/>
            <person name="Heitman J."/>
            <person name="Chen Y."/>
            <person name="Sun S."/>
            <person name="Springer D."/>
            <person name="Dromer F."/>
            <person name="Young S."/>
            <person name="Zeng Q."/>
            <person name="Chapman S."/>
            <person name="Gujja S."/>
            <person name="Saif S."/>
            <person name="Birren B."/>
        </authorList>
    </citation>
    <scope>NUCLEOTIDE SEQUENCE</scope>
    <source>
        <strain evidence="3">CBS 10118</strain>
    </source>
</reference>
<dbReference type="EMBL" id="CP144541">
    <property type="protein sequence ID" value="WVW80888.1"/>
    <property type="molecule type" value="Genomic_DNA"/>
</dbReference>
<feature type="compositionally biased region" description="Low complexity" evidence="1">
    <location>
        <begin position="524"/>
        <end position="540"/>
    </location>
</feature>
<proteinExistence type="predicted"/>
<feature type="compositionally biased region" description="Polar residues" evidence="1">
    <location>
        <begin position="1087"/>
        <end position="1126"/>
    </location>
</feature>
<dbReference type="KEGG" id="kbi:30205973"/>